<dbReference type="EMBL" id="DSTU01000003">
    <property type="protein sequence ID" value="HFJ53327.1"/>
    <property type="molecule type" value="Genomic_DNA"/>
</dbReference>
<dbReference type="InterPro" id="IPR050336">
    <property type="entry name" value="Chromosome_partition/occlusion"/>
</dbReference>
<keyword evidence="2" id="KW-0159">Chromosome partition</keyword>
<dbReference type="Gene3D" id="3.90.1530.30">
    <property type="match status" value="1"/>
</dbReference>
<dbReference type="FunFam" id="1.10.10.2830:FF:000001">
    <property type="entry name" value="Chromosome partitioning protein ParB"/>
    <property type="match status" value="1"/>
</dbReference>
<dbReference type="Pfam" id="PF17762">
    <property type="entry name" value="HTH_ParB"/>
    <property type="match status" value="1"/>
</dbReference>
<dbReference type="SUPFAM" id="SSF109709">
    <property type="entry name" value="KorB DNA-binding domain-like"/>
    <property type="match status" value="1"/>
</dbReference>
<organism evidence="6">
    <name type="scientific">candidate division WOR-3 bacterium</name>
    <dbReference type="NCBI Taxonomy" id="2052148"/>
    <lineage>
        <taxon>Bacteria</taxon>
        <taxon>Bacteria division WOR-3</taxon>
    </lineage>
</organism>
<dbReference type="PANTHER" id="PTHR33375">
    <property type="entry name" value="CHROMOSOME-PARTITIONING PROTEIN PARB-RELATED"/>
    <property type="match status" value="1"/>
</dbReference>
<feature type="domain" description="ParB-like N-terminal" evidence="4">
    <location>
        <begin position="27"/>
        <end position="119"/>
    </location>
</feature>
<dbReference type="SUPFAM" id="SSF110849">
    <property type="entry name" value="ParB/Sulfiredoxin"/>
    <property type="match status" value="1"/>
</dbReference>
<dbReference type="SMART" id="SM00470">
    <property type="entry name" value="ParB"/>
    <property type="match status" value="1"/>
</dbReference>
<dbReference type="GO" id="GO:0003677">
    <property type="term" value="F:DNA binding"/>
    <property type="evidence" value="ECO:0007669"/>
    <property type="project" value="UniProtKB-KW"/>
</dbReference>
<keyword evidence="3" id="KW-0238">DNA-binding</keyword>
<dbReference type="Pfam" id="PF02195">
    <property type="entry name" value="ParB_N"/>
    <property type="match status" value="1"/>
</dbReference>
<comment type="similarity">
    <text evidence="1">Belongs to the ParB family.</text>
</comment>
<accession>A0A7C3F155</accession>
<proteinExistence type="inferred from homology"/>
<gene>
    <name evidence="5" type="ORF">ENP94_03125</name>
    <name evidence="6" type="ORF">ENS16_01380</name>
</gene>
<evidence type="ECO:0000259" key="4">
    <source>
        <dbReference type="SMART" id="SM00470"/>
    </source>
</evidence>
<reference evidence="6" key="1">
    <citation type="journal article" date="2020" name="mSystems">
        <title>Genome- and Community-Level Interaction Insights into Carbon Utilization and Element Cycling Functions of Hydrothermarchaeota in Hydrothermal Sediment.</title>
        <authorList>
            <person name="Zhou Z."/>
            <person name="Liu Y."/>
            <person name="Xu W."/>
            <person name="Pan J."/>
            <person name="Luo Z.H."/>
            <person name="Li M."/>
        </authorList>
    </citation>
    <scope>NUCLEOTIDE SEQUENCE [LARGE SCALE GENOMIC DNA]</scope>
    <source>
        <strain evidence="5">SpSt-265</strain>
        <strain evidence="6">SpSt-465</strain>
    </source>
</reference>
<dbReference type="Pfam" id="PF23552">
    <property type="entry name" value="ParB_C"/>
    <property type="match status" value="1"/>
</dbReference>
<dbReference type="InterPro" id="IPR003115">
    <property type="entry name" value="ParB_N"/>
</dbReference>
<evidence type="ECO:0000256" key="3">
    <source>
        <dbReference type="ARBA" id="ARBA00023125"/>
    </source>
</evidence>
<dbReference type="InterPro" id="IPR057240">
    <property type="entry name" value="ParB_dimer_C"/>
</dbReference>
<evidence type="ECO:0000313" key="6">
    <source>
        <dbReference type="EMBL" id="HFJ53327.1"/>
    </source>
</evidence>
<evidence type="ECO:0000313" key="5">
    <source>
        <dbReference type="EMBL" id="HEA86984.1"/>
    </source>
</evidence>
<dbReference type="PANTHER" id="PTHR33375:SF1">
    <property type="entry name" value="CHROMOSOME-PARTITIONING PROTEIN PARB-RELATED"/>
    <property type="match status" value="1"/>
</dbReference>
<dbReference type="GO" id="GO:0007059">
    <property type="term" value="P:chromosome segregation"/>
    <property type="evidence" value="ECO:0007669"/>
    <property type="project" value="UniProtKB-KW"/>
</dbReference>
<name>A0A7C3F155_UNCW3</name>
<dbReference type="AlphaFoldDB" id="A0A7C3F155"/>
<dbReference type="GO" id="GO:0045881">
    <property type="term" value="P:positive regulation of sporulation resulting in formation of a cellular spore"/>
    <property type="evidence" value="ECO:0007669"/>
    <property type="project" value="TreeGrafter"/>
</dbReference>
<protein>
    <submittedName>
        <fullName evidence="6">ParB/RepB/Spo0J family partition protein</fullName>
    </submittedName>
</protein>
<dbReference type="NCBIfam" id="TIGR00180">
    <property type="entry name" value="parB_part"/>
    <property type="match status" value="1"/>
</dbReference>
<dbReference type="FunFam" id="3.90.1530.30:FF:000001">
    <property type="entry name" value="Chromosome partitioning protein ParB"/>
    <property type="match status" value="1"/>
</dbReference>
<dbReference type="EMBL" id="DSLG01000003">
    <property type="protein sequence ID" value="HEA86984.1"/>
    <property type="molecule type" value="Genomic_DNA"/>
</dbReference>
<dbReference type="CDD" id="cd16393">
    <property type="entry name" value="SPO0J_N"/>
    <property type="match status" value="1"/>
</dbReference>
<comment type="caution">
    <text evidence="6">The sequence shown here is derived from an EMBL/GenBank/DDBJ whole genome shotgun (WGS) entry which is preliminary data.</text>
</comment>
<sequence>MNRKALGKGLRAIIPEKTQEALATESRPIPIDEIRPNPYQPRITKEAENNPRFQELVASIREKGVLQPVVVRRRHDGYELVMGERRWRAARLAGLTAIPAIIRPVDDREMLEMALIENIQRSDLNPIDEALAYKALHEQFNLTHEEIARRVGKDRSTITNALRLLTLPYRVREALSLGQITPGHARALLTLTSRREQVDLCERVIAEGISVRTLERLCSEGKIPTTKGETRKTEKDIHLTEIEQRLQETLGTRVVITPPGKSAGKITIMFHSWEDLTRICQLIRKESGG</sequence>
<dbReference type="InterPro" id="IPR041468">
    <property type="entry name" value="HTH_ParB/Spo0J"/>
</dbReference>
<evidence type="ECO:0000256" key="2">
    <source>
        <dbReference type="ARBA" id="ARBA00022829"/>
    </source>
</evidence>
<evidence type="ECO:0000256" key="1">
    <source>
        <dbReference type="ARBA" id="ARBA00006295"/>
    </source>
</evidence>
<dbReference type="InterPro" id="IPR004437">
    <property type="entry name" value="ParB/RepB/Spo0J"/>
</dbReference>
<dbReference type="InterPro" id="IPR036086">
    <property type="entry name" value="ParB/Sulfiredoxin_sf"/>
</dbReference>
<dbReference type="GO" id="GO:0005694">
    <property type="term" value="C:chromosome"/>
    <property type="evidence" value="ECO:0007669"/>
    <property type="project" value="TreeGrafter"/>
</dbReference>
<dbReference type="Gene3D" id="1.10.10.2830">
    <property type="match status" value="1"/>
</dbReference>